<dbReference type="EMBL" id="CM001887">
    <property type="protein sequence ID" value="EOY30480.1"/>
    <property type="molecule type" value="Genomic_DNA"/>
</dbReference>
<evidence type="ECO:0008006" key="3">
    <source>
        <dbReference type="Google" id="ProtNLM"/>
    </source>
</evidence>
<name>A0A061GKR8_THECC</name>
<protein>
    <recommendedName>
        <fullName evidence="3">RNase H type-1 domain-containing protein</fullName>
    </recommendedName>
</protein>
<dbReference type="InParanoid" id="A0A061GKR8"/>
<proteinExistence type="predicted"/>
<dbReference type="HOGENOM" id="CLU_1681082_0_0_1"/>
<keyword evidence="2" id="KW-1185">Reference proteome</keyword>
<accession>A0A061GKR8</accession>
<gene>
    <name evidence="1" type="ORF">TCM_037677</name>
</gene>
<dbReference type="Proteomes" id="UP000026915">
    <property type="component" value="Chromosome 9"/>
</dbReference>
<dbReference type="AlphaFoldDB" id="A0A061GKR8"/>
<reference evidence="1 2" key="1">
    <citation type="journal article" date="2013" name="Genome Biol.">
        <title>The genome sequence of the most widely cultivated cacao type and its use to identify candidate genes regulating pod color.</title>
        <authorList>
            <person name="Motamayor J.C."/>
            <person name="Mockaitis K."/>
            <person name="Schmutz J."/>
            <person name="Haiminen N."/>
            <person name="Iii D.L."/>
            <person name="Cornejo O."/>
            <person name="Findley S.D."/>
            <person name="Zheng P."/>
            <person name="Utro F."/>
            <person name="Royaert S."/>
            <person name="Saski C."/>
            <person name="Jenkins J."/>
            <person name="Podicheti R."/>
            <person name="Zhao M."/>
            <person name="Scheffler B.E."/>
            <person name="Stack J.C."/>
            <person name="Feltus F.A."/>
            <person name="Mustiga G.M."/>
            <person name="Amores F."/>
            <person name="Phillips W."/>
            <person name="Marelli J.P."/>
            <person name="May G.D."/>
            <person name="Shapiro H."/>
            <person name="Ma J."/>
            <person name="Bustamante C.D."/>
            <person name="Schnell R.J."/>
            <person name="Main D."/>
            <person name="Gilbert D."/>
            <person name="Parida L."/>
            <person name="Kuhn D.N."/>
        </authorList>
    </citation>
    <scope>NUCLEOTIDE SEQUENCE [LARGE SCALE GENOMIC DNA]</scope>
    <source>
        <strain evidence="2">cv. Matina 1-6</strain>
    </source>
</reference>
<evidence type="ECO:0000313" key="1">
    <source>
        <dbReference type="EMBL" id="EOY30480.1"/>
    </source>
</evidence>
<evidence type="ECO:0000313" key="2">
    <source>
        <dbReference type="Proteomes" id="UP000026915"/>
    </source>
</evidence>
<sequence length="157" mass="17673">MAIRKALQMVAACRWCSTDEVIIESDLENAVKWAKDPPAAAWRIRGILMQMELYKTKLKACNFSAGSSLLLRSDWLSFALSLLALATISLQIKLENDNIWNYSSRVATIIKLHFPCKGTDPIRPWQVTTYGTIPAESPPSSNFIFRAREQIRSGLGR</sequence>
<dbReference type="Gramene" id="EOY30480">
    <property type="protein sequence ID" value="EOY30480"/>
    <property type="gene ID" value="TCM_037677"/>
</dbReference>
<organism evidence="1 2">
    <name type="scientific">Theobroma cacao</name>
    <name type="common">Cacao</name>
    <name type="synonym">Cocoa</name>
    <dbReference type="NCBI Taxonomy" id="3641"/>
    <lineage>
        <taxon>Eukaryota</taxon>
        <taxon>Viridiplantae</taxon>
        <taxon>Streptophyta</taxon>
        <taxon>Embryophyta</taxon>
        <taxon>Tracheophyta</taxon>
        <taxon>Spermatophyta</taxon>
        <taxon>Magnoliopsida</taxon>
        <taxon>eudicotyledons</taxon>
        <taxon>Gunneridae</taxon>
        <taxon>Pentapetalae</taxon>
        <taxon>rosids</taxon>
        <taxon>malvids</taxon>
        <taxon>Malvales</taxon>
        <taxon>Malvaceae</taxon>
        <taxon>Byttnerioideae</taxon>
        <taxon>Theobroma</taxon>
    </lineage>
</organism>